<dbReference type="EMBL" id="JAMKPW020000002">
    <property type="protein sequence ID" value="KAK8220073.1"/>
    <property type="molecule type" value="Genomic_DNA"/>
</dbReference>
<sequence>MGFGDFTTLCEQAALPMCKLVGSTSPLTGEMTGIQAKCYSRTVEVANTTIFQGAAGIAHIAALIMTVIMIVHVRSKFTAVGRKEITTFFYSYMSLTLCSLILDCGVVPLGSGAYPYFVAVQSGLTSATCICLMINGFVGFQLYEDGTTLSVWLLRVCSISMFVISFAVALLTFKGWAGLGPTNTVGLFVVLYIFNAVFLFIYVVMQVLLVMGTLQDRWPLGHIAFGVFFFVIGQVLLYCFSRDICEGVQHYLDGMLFGTVCNLLGVMMVYKYWDSITKEDLEFSVGQRQNNWEVKELLPHEDDLKRNTVYQESEYSNSMFHQPPQRSSTYGGY</sequence>
<proteinExistence type="predicted"/>
<protein>
    <submittedName>
        <fullName evidence="1">Chitin synthase, class 7</fullName>
    </submittedName>
</protein>
<dbReference type="Proteomes" id="UP001320706">
    <property type="component" value="Unassembled WGS sequence"/>
</dbReference>
<organism evidence="1 2">
    <name type="scientific">Zalaria obscura</name>
    <dbReference type="NCBI Taxonomy" id="2024903"/>
    <lineage>
        <taxon>Eukaryota</taxon>
        <taxon>Fungi</taxon>
        <taxon>Dikarya</taxon>
        <taxon>Ascomycota</taxon>
        <taxon>Pezizomycotina</taxon>
        <taxon>Dothideomycetes</taxon>
        <taxon>Dothideomycetidae</taxon>
        <taxon>Dothideales</taxon>
        <taxon>Zalariaceae</taxon>
        <taxon>Zalaria</taxon>
    </lineage>
</organism>
<reference evidence="1" key="1">
    <citation type="submission" date="2024-02" db="EMBL/GenBank/DDBJ databases">
        <title>Metagenome Assembled Genome of Zalaria obscura JY119.</title>
        <authorList>
            <person name="Vighnesh L."/>
            <person name="Jagadeeshwari U."/>
            <person name="Venkata Ramana C."/>
            <person name="Sasikala C."/>
        </authorList>
    </citation>
    <scope>NUCLEOTIDE SEQUENCE</scope>
    <source>
        <strain evidence="1">JY119</strain>
    </source>
</reference>
<accession>A0ACC3SN04</accession>
<evidence type="ECO:0000313" key="1">
    <source>
        <dbReference type="EMBL" id="KAK8220073.1"/>
    </source>
</evidence>
<gene>
    <name evidence="1" type="primary">CHS7</name>
    <name evidence="1" type="ORF">M8818_000489</name>
</gene>
<comment type="caution">
    <text evidence="1">The sequence shown here is derived from an EMBL/GenBank/DDBJ whole genome shotgun (WGS) entry which is preliminary data.</text>
</comment>
<name>A0ACC3SN04_9PEZI</name>
<evidence type="ECO:0000313" key="2">
    <source>
        <dbReference type="Proteomes" id="UP001320706"/>
    </source>
</evidence>
<keyword evidence="2" id="KW-1185">Reference proteome</keyword>